<accession>A0A375AFB7</accession>
<feature type="signal peptide" evidence="1">
    <location>
        <begin position="1"/>
        <end position="36"/>
    </location>
</feature>
<dbReference type="InterPro" id="IPR029058">
    <property type="entry name" value="AB_hydrolase_fold"/>
</dbReference>
<protein>
    <submittedName>
        <fullName evidence="3">Periplasmic dienelactone hydrolase</fullName>
    </submittedName>
</protein>
<feature type="chain" id="PRO_5016994586" evidence="1">
    <location>
        <begin position="37"/>
        <end position="406"/>
    </location>
</feature>
<dbReference type="Pfam" id="PF01738">
    <property type="entry name" value="DLH"/>
    <property type="match status" value="1"/>
</dbReference>
<dbReference type="AlphaFoldDB" id="A0A375AFB7"/>
<organism evidence="3 4">
    <name type="scientific">Dickeya aquatica</name>
    <dbReference type="NCBI Taxonomy" id="1401087"/>
    <lineage>
        <taxon>Bacteria</taxon>
        <taxon>Pseudomonadati</taxon>
        <taxon>Pseudomonadota</taxon>
        <taxon>Gammaproteobacteria</taxon>
        <taxon>Enterobacterales</taxon>
        <taxon>Pectobacteriaceae</taxon>
        <taxon>Dickeya</taxon>
    </lineage>
</organism>
<dbReference type="InterPro" id="IPR050261">
    <property type="entry name" value="FrsA_esterase"/>
</dbReference>
<dbReference type="Gene3D" id="3.40.50.1820">
    <property type="entry name" value="alpha/beta hydrolase"/>
    <property type="match status" value="1"/>
</dbReference>
<dbReference type="Proteomes" id="UP000294820">
    <property type="component" value="Chromosome 1"/>
</dbReference>
<keyword evidence="1" id="KW-0732">Signal</keyword>
<evidence type="ECO:0000313" key="3">
    <source>
        <dbReference type="EMBL" id="SLM64581.1"/>
    </source>
</evidence>
<evidence type="ECO:0000313" key="4">
    <source>
        <dbReference type="Proteomes" id="UP000294820"/>
    </source>
</evidence>
<reference evidence="3 4" key="1">
    <citation type="submission" date="2016-09" db="EMBL/GenBank/DDBJ databases">
        <authorList>
            <person name="Reverchon S."/>
            <person name="Nasser W."/>
            <person name="Leonard S."/>
            <person name="Brochier C."/>
            <person name="Duprey A."/>
        </authorList>
    </citation>
    <scope>NUCLEOTIDE SEQUENCE [LARGE SCALE GENOMIC DNA]</scope>
    <source>
        <strain evidence="3 4">174/2</strain>
    </source>
</reference>
<keyword evidence="4" id="KW-1185">Reference proteome</keyword>
<dbReference type="GO" id="GO:0016787">
    <property type="term" value="F:hydrolase activity"/>
    <property type="evidence" value="ECO:0007669"/>
    <property type="project" value="UniProtKB-KW"/>
</dbReference>
<evidence type="ECO:0000256" key="1">
    <source>
        <dbReference type="SAM" id="SignalP"/>
    </source>
</evidence>
<keyword evidence="3" id="KW-0378">Hydrolase</keyword>
<evidence type="ECO:0000259" key="2">
    <source>
        <dbReference type="Pfam" id="PF01738"/>
    </source>
</evidence>
<name>A0A375AFB7_9GAMM</name>
<feature type="domain" description="Dienelactone hydrolase" evidence="2">
    <location>
        <begin position="187"/>
        <end position="387"/>
    </location>
</feature>
<proteinExistence type="predicted"/>
<dbReference type="PANTHER" id="PTHR22946">
    <property type="entry name" value="DIENELACTONE HYDROLASE DOMAIN-CONTAINING PROTEIN-RELATED"/>
    <property type="match status" value="1"/>
</dbReference>
<sequence>MTVCMKTFIRTSMKKFSLRRILSALIACLVSFSLMANDAAYTTRAITDDALPTFYPQLKQQLTYPDSWLSGRYHHFADWQKHARQVVRSQLLTPDSRRAFTPQVIDSQDRGTYVAQKVAFNLTDESRVPGLLLVPKTPGPHPAVLLLHDHGAKFDIGKEKMVRPWGDEGRIASATAWAERYFSGRFVGDELAGRGYVVLAVDALGFGDRGPLKYEQQQALASNFFNLGRSLAGLVAYEDTRALDFLASLPDVDPKRVGVLGFSMGAYRAWQLAALSDKAAASAAIAWMGTYEGLMVPGNNILRGQSSFYMLHPGLPAHLDFPDVASIAAPRPMLFFNGGKDPLFAQPVVEAAYQRLHQVWQSQHAQAQLETRIWPELGHVFYQEQQDAVFHWLDSMLGVSTGRSVR</sequence>
<gene>
    <name evidence="3" type="primary">dhfX</name>
    <name evidence="3" type="ORF">DAQ1742_03788</name>
</gene>
<dbReference type="SUPFAM" id="SSF53474">
    <property type="entry name" value="alpha/beta-Hydrolases"/>
    <property type="match status" value="1"/>
</dbReference>
<dbReference type="PANTHER" id="PTHR22946:SF8">
    <property type="entry name" value="ACETYL XYLAN ESTERASE DOMAIN-CONTAINING PROTEIN"/>
    <property type="match status" value="1"/>
</dbReference>
<dbReference type="KEGG" id="daq:DAQ1742_03788"/>
<dbReference type="InterPro" id="IPR002925">
    <property type="entry name" value="Dienelactn_hydro"/>
</dbReference>
<dbReference type="EMBL" id="LT615367">
    <property type="protein sequence ID" value="SLM64581.1"/>
    <property type="molecule type" value="Genomic_DNA"/>
</dbReference>